<reference evidence="12" key="1">
    <citation type="submission" date="2021-02" db="EMBL/GenBank/DDBJ databases">
        <authorList>
            <person name="Han P."/>
        </authorList>
    </citation>
    <scope>NUCLEOTIDE SEQUENCE</scope>
    <source>
        <strain evidence="12">Candidatus Nitrotoga sp. ZN8</strain>
    </source>
</reference>
<dbReference type="EMBL" id="CAJNBL010000005">
    <property type="protein sequence ID" value="CAE6691746.1"/>
    <property type="molecule type" value="Genomic_DNA"/>
</dbReference>
<keyword evidence="6" id="KW-0997">Cell inner membrane</keyword>
<name>A0A916F8V4_9PROT</name>
<comment type="similarity">
    <text evidence="2">Belongs to the GSP G family.</text>
</comment>
<dbReference type="InterPro" id="IPR000983">
    <property type="entry name" value="Bac_GSPG_pilin"/>
</dbReference>
<gene>
    <name evidence="12" type="primary">gspG</name>
    <name evidence="12" type="ORF">NTGZN8_130012</name>
</gene>
<evidence type="ECO:0000256" key="5">
    <source>
        <dbReference type="ARBA" id="ARBA00022481"/>
    </source>
</evidence>
<keyword evidence="9" id="KW-0472">Membrane</keyword>
<dbReference type="Gene3D" id="3.30.700.10">
    <property type="entry name" value="Glycoprotein, Type 4 Pilin"/>
    <property type="match status" value="1"/>
</dbReference>
<dbReference type="PANTHER" id="PTHR30093:SF45">
    <property type="entry name" value="TYPE II SECRETION SYSTEM CORE PROTEIN G"/>
    <property type="match status" value="1"/>
</dbReference>
<proteinExistence type="inferred from homology"/>
<dbReference type="InterPro" id="IPR010054">
    <property type="entry name" value="Type2_sec_GspG"/>
</dbReference>
<evidence type="ECO:0000256" key="7">
    <source>
        <dbReference type="ARBA" id="ARBA00022692"/>
    </source>
</evidence>
<dbReference type="NCBIfam" id="TIGR02532">
    <property type="entry name" value="IV_pilin_GFxxxE"/>
    <property type="match status" value="1"/>
</dbReference>
<keyword evidence="5" id="KW-0488">Methylation</keyword>
<dbReference type="RefSeq" id="WP_213035061.1">
    <property type="nucleotide sequence ID" value="NZ_CAJNBL010000005.1"/>
</dbReference>
<evidence type="ECO:0000256" key="1">
    <source>
        <dbReference type="ARBA" id="ARBA00004377"/>
    </source>
</evidence>
<dbReference type="GO" id="GO:0015628">
    <property type="term" value="P:protein secretion by the type II secretion system"/>
    <property type="evidence" value="ECO:0007669"/>
    <property type="project" value="InterPro"/>
</dbReference>
<accession>A0A916F8V4</accession>
<evidence type="ECO:0000313" key="12">
    <source>
        <dbReference type="EMBL" id="CAE6691746.1"/>
    </source>
</evidence>
<evidence type="ECO:0000256" key="8">
    <source>
        <dbReference type="ARBA" id="ARBA00022989"/>
    </source>
</evidence>
<organism evidence="12 13">
    <name type="scientific">Candidatus Nitrotoga fabula</name>
    <dbReference type="NCBI Taxonomy" id="2182327"/>
    <lineage>
        <taxon>Bacteria</taxon>
        <taxon>Pseudomonadati</taxon>
        <taxon>Pseudomonadota</taxon>
        <taxon>Betaproteobacteria</taxon>
        <taxon>Nitrosomonadales</taxon>
        <taxon>Gallionellaceae</taxon>
        <taxon>Candidatus Nitrotoga</taxon>
    </lineage>
</organism>
<evidence type="ECO:0000256" key="2">
    <source>
        <dbReference type="ARBA" id="ARBA00009984"/>
    </source>
</evidence>
<evidence type="ECO:0000259" key="11">
    <source>
        <dbReference type="Pfam" id="PF08334"/>
    </source>
</evidence>
<dbReference type="SUPFAM" id="SSF54523">
    <property type="entry name" value="Pili subunits"/>
    <property type="match status" value="1"/>
</dbReference>
<keyword evidence="7" id="KW-0812">Transmembrane</keyword>
<protein>
    <recommendedName>
        <fullName evidence="3">Type II secretion system core protein G</fullName>
    </recommendedName>
</protein>
<keyword evidence="8" id="KW-1133">Transmembrane helix</keyword>
<sequence>MTKRINPISRISRNRGFTLLELLVVLVILGLLAGLVGPKVMDYLGTSKTKTGKLQIEQLGQSLELFKLEVGRYPTTQEGLSALIEAPTGATGWNGPYVKGAKTVPKDPWGNDYQYVSPGQHNTRDYDLSSLGLDNREGGEGENQDINNWGE</sequence>
<keyword evidence="13" id="KW-1185">Reference proteome</keyword>
<dbReference type="PROSITE" id="PS00409">
    <property type="entry name" value="PROKAR_NTER_METHYL"/>
    <property type="match status" value="1"/>
</dbReference>
<evidence type="ECO:0000256" key="4">
    <source>
        <dbReference type="ARBA" id="ARBA00022475"/>
    </source>
</evidence>
<feature type="domain" description="Type II secretion system protein GspG C-terminal" evidence="11">
    <location>
        <begin position="39"/>
        <end position="149"/>
    </location>
</feature>
<dbReference type="Pfam" id="PF08334">
    <property type="entry name" value="T2SSG"/>
    <property type="match status" value="1"/>
</dbReference>
<evidence type="ECO:0000256" key="6">
    <source>
        <dbReference type="ARBA" id="ARBA00022519"/>
    </source>
</evidence>
<evidence type="ECO:0000256" key="9">
    <source>
        <dbReference type="ARBA" id="ARBA00023136"/>
    </source>
</evidence>
<dbReference type="GO" id="GO:0005886">
    <property type="term" value="C:plasma membrane"/>
    <property type="evidence" value="ECO:0007669"/>
    <property type="project" value="UniProtKB-SubCell"/>
</dbReference>
<evidence type="ECO:0000256" key="3">
    <source>
        <dbReference type="ARBA" id="ARBA00020042"/>
    </source>
</evidence>
<dbReference type="AlphaFoldDB" id="A0A916F8V4"/>
<dbReference type="NCBIfam" id="TIGR01710">
    <property type="entry name" value="typeII_sec_gspG"/>
    <property type="match status" value="1"/>
</dbReference>
<dbReference type="Proteomes" id="UP000675882">
    <property type="component" value="Unassembled WGS sequence"/>
</dbReference>
<dbReference type="Pfam" id="PF07963">
    <property type="entry name" value="N_methyl"/>
    <property type="match status" value="1"/>
</dbReference>
<evidence type="ECO:0000313" key="13">
    <source>
        <dbReference type="Proteomes" id="UP000675882"/>
    </source>
</evidence>
<comment type="caution">
    <text evidence="12">The sequence shown here is derived from an EMBL/GenBank/DDBJ whole genome shotgun (WGS) entry which is preliminary data.</text>
</comment>
<dbReference type="GO" id="GO:0015627">
    <property type="term" value="C:type II protein secretion system complex"/>
    <property type="evidence" value="ECO:0007669"/>
    <property type="project" value="InterPro"/>
</dbReference>
<dbReference type="InterPro" id="IPR045584">
    <property type="entry name" value="Pilin-like"/>
</dbReference>
<dbReference type="InterPro" id="IPR012902">
    <property type="entry name" value="N_methyl_site"/>
</dbReference>
<dbReference type="PANTHER" id="PTHR30093">
    <property type="entry name" value="GENERAL SECRETION PATHWAY PROTEIN G"/>
    <property type="match status" value="1"/>
</dbReference>
<dbReference type="InterPro" id="IPR013545">
    <property type="entry name" value="T2SS_protein-GspG_C"/>
</dbReference>
<comment type="subcellular location">
    <subcellularLocation>
        <location evidence="1">Cell inner membrane</location>
        <topology evidence="1">Single-pass membrane protein</topology>
    </subcellularLocation>
</comment>
<keyword evidence="4" id="KW-1003">Cell membrane</keyword>
<dbReference type="PRINTS" id="PR00813">
    <property type="entry name" value="BCTERIALGSPG"/>
</dbReference>
<evidence type="ECO:0000256" key="10">
    <source>
        <dbReference type="SAM" id="MobiDB-lite"/>
    </source>
</evidence>
<feature type="region of interest" description="Disordered" evidence="10">
    <location>
        <begin position="120"/>
        <end position="151"/>
    </location>
</feature>